<dbReference type="InterPro" id="IPR058058">
    <property type="entry name" value="CBU_0592-like"/>
</dbReference>
<dbReference type="NCBIfam" id="NF047864">
    <property type="entry name" value="CBU_0592_membra"/>
    <property type="match status" value="1"/>
</dbReference>
<dbReference type="Proteomes" id="UP000199572">
    <property type="component" value="Unassembled WGS sequence"/>
</dbReference>
<keyword evidence="4" id="KW-1185">Reference proteome</keyword>
<protein>
    <recommendedName>
        <fullName evidence="2">CBU-0592-like domain-containing protein</fullName>
    </recommendedName>
</protein>
<reference evidence="3 4" key="1">
    <citation type="submission" date="2016-10" db="EMBL/GenBank/DDBJ databases">
        <authorList>
            <person name="de Groot N.N."/>
        </authorList>
    </citation>
    <scope>NUCLEOTIDE SEQUENCE [LARGE SCALE GENOMIC DNA]</scope>
    <source>
        <strain evidence="3 4">DSM 18610</strain>
    </source>
</reference>
<dbReference type="STRING" id="390241.SAMN04488023_11264"/>
<feature type="domain" description="CBU-0592-like" evidence="2">
    <location>
        <begin position="3"/>
        <end position="75"/>
    </location>
</feature>
<keyword evidence="1" id="KW-0472">Membrane</keyword>
<dbReference type="Pfam" id="PF26604">
    <property type="entry name" value="CBU_0592"/>
    <property type="match status" value="1"/>
</dbReference>
<organism evidence="3 4">
    <name type="scientific">Pedobacter rhizosphaerae</name>
    <dbReference type="NCBI Taxonomy" id="390241"/>
    <lineage>
        <taxon>Bacteria</taxon>
        <taxon>Pseudomonadati</taxon>
        <taxon>Bacteroidota</taxon>
        <taxon>Sphingobacteriia</taxon>
        <taxon>Sphingobacteriales</taxon>
        <taxon>Sphingobacteriaceae</taxon>
        <taxon>Pedobacter</taxon>
    </lineage>
</organism>
<keyword evidence="1" id="KW-0812">Transmembrane</keyword>
<keyword evidence="1" id="KW-1133">Transmembrane helix</keyword>
<feature type="transmembrane region" description="Helical" evidence="1">
    <location>
        <begin position="31"/>
        <end position="49"/>
    </location>
</feature>
<name>A0A1H9QMA8_9SPHI</name>
<gene>
    <name evidence="3" type="ORF">SAMN04488023_11264</name>
</gene>
<evidence type="ECO:0000259" key="2">
    <source>
        <dbReference type="Pfam" id="PF26604"/>
    </source>
</evidence>
<proteinExistence type="predicted"/>
<feature type="transmembrane region" description="Helical" evidence="1">
    <location>
        <begin position="6"/>
        <end position="24"/>
    </location>
</feature>
<feature type="transmembrane region" description="Helical" evidence="1">
    <location>
        <begin position="55"/>
        <end position="73"/>
    </location>
</feature>
<evidence type="ECO:0000313" key="4">
    <source>
        <dbReference type="Proteomes" id="UP000199572"/>
    </source>
</evidence>
<dbReference type="EMBL" id="FOGG01000012">
    <property type="protein sequence ID" value="SER61646.1"/>
    <property type="molecule type" value="Genomic_DNA"/>
</dbReference>
<accession>A0A1H9QMA8</accession>
<evidence type="ECO:0000313" key="3">
    <source>
        <dbReference type="EMBL" id="SER61646.1"/>
    </source>
</evidence>
<sequence length="85" mass="9237">MPFVGWSGVLFCTLGYLLLSLKIIRADSLSFQLLNITGGLCLAVTAFNTQDLPNAVANILWMSIGLFALSRQFSRKQIGSEGRNG</sequence>
<dbReference type="AlphaFoldDB" id="A0A1H9QMA8"/>
<evidence type="ECO:0000256" key="1">
    <source>
        <dbReference type="SAM" id="Phobius"/>
    </source>
</evidence>